<dbReference type="SUPFAM" id="SSF50998">
    <property type="entry name" value="Quinoprotein alcohol dehydrogenase-like"/>
    <property type="match status" value="1"/>
</dbReference>
<evidence type="ECO:0000313" key="4">
    <source>
        <dbReference type="Proteomes" id="UP000318626"/>
    </source>
</evidence>
<dbReference type="InterPro" id="IPR015943">
    <property type="entry name" value="WD40/YVTN_repeat-like_dom_sf"/>
</dbReference>
<evidence type="ECO:0000259" key="2">
    <source>
        <dbReference type="Pfam" id="PF13360"/>
    </source>
</evidence>
<evidence type="ECO:0000256" key="1">
    <source>
        <dbReference type="SAM" id="Phobius"/>
    </source>
</evidence>
<dbReference type="SMART" id="SM00564">
    <property type="entry name" value="PQQ"/>
    <property type="match status" value="4"/>
</dbReference>
<dbReference type="InterPro" id="IPR018391">
    <property type="entry name" value="PQQ_b-propeller_rpt"/>
</dbReference>
<name>A0A518CC61_9BACT</name>
<feature type="transmembrane region" description="Helical" evidence="1">
    <location>
        <begin position="103"/>
        <end position="123"/>
    </location>
</feature>
<reference evidence="4" key="1">
    <citation type="submission" date="2019-02" db="EMBL/GenBank/DDBJ databases">
        <title>Deep-cultivation of Planctomycetes and their phenomic and genomic characterization uncovers novel biology.</title>
        <authorList>
            <person name="Wiegand S."/>
            <person name="Jogler M."/>
            <person name="Boedeker C."/>
            <person name="Pinto D."/>
            <person name="Vollmers J."/>
            <person name="Rivas-Marin E."/>
            <person name="Kohn T."/>
            <person name="Peeters S.H."/>
            <person name="Heuer A."/>
            <person name="Rast P."/>
            <person name="Oberbeckmann S."/>
            <person name="Bunk B."/>
            <person name="Jeske O."/>
            <person name="Meyerdierks A."/>
            <person name="Storesund J.E."/>
            <person name="Kallscheuer N."/>
            <person name="Luecker S."/>
            <person name="Lage O.M."/>
            <person name="Pohl T."/>
            <person name="Merkel B.J."/>
            <person name="Hornburger P."/>
            <person name="Mueller R.-W."/>
            <person name="Bruemmer F."/>
            <person name="Labrenz M."/>
            <person name="Spormann A.M."/>
            <person name="Op den Camp H."/>
            <person name="Overmann J."/>
            <person name="Amann R."/>
            <person name="Jetten M.S.M."/>
            <person name="Mascher T."/>
            <person name="Medema M.H."/>
            <person name="Devos D.P."/>
            <person name="Kaster A.-K."/>
            <person name="Ovreas L."/>
            <person name="Rohde M."/>
            <person name="Galperin M.Y."/>
            <person name="Jogler C."/>
        </authorList>
    </citation>
    <scope>NUCLEOTIDE SEQUENCE [LARGE SCALE GENOMIC DNA]</scope>
    <source>
        <strain evidence="4">Pan97</strain>
    </source>
</reference>
<dbReference type="Pfam" id="PF13360">
    <property type="entry name" value="PQQ_2"/>
    <property type="match status" value="1"/>
</dbReference>
<evidence type="ECO:0000313" key="3">
    <source>
        <dbReference type="EMBL" id="QDU76807.1"/>
    </source>
</evidence>
<keyword evidence="1" id="KW-0472">Membrane</keyword>
<dbReference type="Gene3D" id="2.130.10.10">
    <property type="entry name" value="YVTN repeat-like/Quinoprotein amine dehydrogenase"/>
    <property type="match status" value="1"/>
</dbReference>
<dbReference type="PANTHER" id="PTHR34512">
    <property type="entry name" value="CELL SURFACE PROTEIN"/>
    <property type="match status" value="1"/>
</dbReference>
<dbReference type="RefSeq" id="WP_144975211.1">
    <property type="nucleotide sequence ID" value="NZ_CP036289.1"/>
</dbReference>
<dbReference type="KEGG" id="bvo:Pan97_38640"/>
<keyword evidence="1" id="KW-1133">Transmembrane helix</keyword>
<feature type="transmembrane region" description="Helical" evidence="1">
    <location>
        <begin position="130"/>
        <end position="147"/>
    </location>
</feature>
<accession>A0A518CC61</accession>
<feature type="transmembrane region" description="Helical" evidence="1">
    <location>
        <begin position="22"/>
        <end position="44"/>
    </location>
</feature>
<dbReference type="EMBL" id="CP036289">
    <property type="protein sequence ID" value="QDU76807.1"/>
    <property type="molecule type" value="Genomic_DNA"/>
</dbReference>
<feature type="transmembrane region" description="Helical" evidence="1">
    <location>
        <begin position="50"/>
        <end position="71"/>
    </location>
</feature>
<keyword evidence="4" id="KW-1185">Reference proteome</keyword>
<proteinExistence type="predicted"/>
<protein>
    <submittedName>
        <fullName evidence="3">Outer membrane biogenesis protein BamB</fullName>
    </submittedName>
</protein>
<gene>
    <name evidence="3" type="ORF">Pan97_38640</name>
</gene>
<feature type="domain" description="Pyrrolo-quinoline quinone repeat" evidence="2">
    <location>
        <begin position="256"/>
        <end position="507"/>
    </location>
</feature>
<organism evidence="3 4">
    <name type="scientific">Bremerella volcania</name>
    <dbReference type="NCBI Taxonomy" id="2527984"/>
    <lineage>
        <taxon>Bacteria</taxon>
        <taxon>Pseudomonadati</taxon>
        <taxon>Planctomycetota</taxon>
        <taxon>Planctomycetia</taxon>
        <taxon>Pirellulales</taxon>
        <taxon>Pirellulaceae</taxon>
        <taxon>Bremerella</taxon>
    </lineage>
</organism>
<dbReference type="OrthoDB" id="7051554at2"/>
<feature type="transmembrane region" description="Helical" evidence="1">
    <location>
        <begin position="78"/>
        <end position="97"/>
    </location>
</feature>
<dbReference type="InterPro" id="IPR011047">
    <property type="entry name" value="Quinoprotein_ADH-like_sf"/>
</dbReference>
<dbReference type="PANTHER" id="PTHR34512:SF30">
    <property type="entry name" value="OUTER MEMBRANE PROTEIN ASSEMBLY FACTOR BAMB"/>
    <property type="match status" value="1"/>
</dbReference>
<dbReference type="AlphaFoldDB" id="A0A518CC61"/>
<sequence length="586" mass="65024">MNEIANHADGGSERVESWTARVWPSWLVVVLQASLFVLCVTPSIDNFVRFIFLMAGPLACFVLFSLAFVFFSRLRWWVSLSTLAFTMLLGIVAVQFSAPRTEIAYWMYGVPLTMMLISVGLLACRRVKPIGQLVGMTLLVSLGWGWLSIIRIDGIDGSYVPDIAFRWSPSSEQRLLANSDFELPEGSEPKGWEVHSESWPGFRGRNRDSRVTDPISPMDWEVEPPRERWRRPVGPGWSSMTVVSGRLFTQEQRGDDELVVCYDANTGTLIWFHAEPSRFEEVTSGAGPRATPTYADGRVFAYGAKGILVALDAFTGQLLWKRDLMQEVNAKLPVWGFSSSPAVFGDVVLVYAGGDGNDGLMALDCSTGETRWSNPASGMNFSSAQPATINGQSMAVFIQAGSARGLSPRTGEELWRYDIEGGSDPPIVQAQQITDDMLIVPLGDGIGVAAVSIQQEASGNWKATERWQSRNLKPSFNDFVYHDGALYGFDKEIFACIDASNGKRLWKRGRYGFGQAVILESCRQILVTTEQGEVVLVDAVPNRFQELGRIECLANKTWNHPVVAENKLYVRNSEEMVCYDLASNSR</sequence>
<dbReference type="Proteomes" id="UP000318626">
    <property type="component" value="Chromosome"/>
</dbReference>
<keyword evidence="1" id="KW-0812">Transmembrane</keyword>
<dbReference type="InterPro" id="IPR002372">
    <property type="entry name" value="PQQ_rpt_dom"/>
</dbReference>